<feature type="domain" description="Protein-glutamine gamma-glutamyltransferase-like C-terminal" evidence="4">
    <location>
        <begin position="150"/>
        <end position="219"/>
    </location>
</feature>
<proteinExistence type="predicted"/>
<evidence type="ECO:0000259" key="4">
    <source>
        <dbReference type="Pfam" id="PF13559"/>
    </source>
</evidence>
<evidence type="ECO:0000313" key="5">
    <source>
        <dbReference type="EMBL" id="GIJ44823.1"/>
    </source>
</evidence>
<keyword evidence="2" id="KW-0472">Membrane</keyword>
<comment type="caution">
    <text evidence="5">The sequence shown here is derived from an EMBL/GenBank/DDBJ whole genome shotgun (WGS) entry which is preliminary data.</text>
</comment>
<keyword evidence="2" id="KW-1133">Transmembrane helix</keyword>
<name>A0A8J3YII7_9ACTN</name>
<gene>
    <name evidence="5" type="ORF">Val02_17090</name>
</gene>
<dbReference type="Proteomes" id="UP000619260">
    <property type="component" value="Unassembled WGS sequence"/>
</dbReference>
<dbReference type="AlphaFoldDB" id="A0A8J3YII7"/>
<keyword evidence="6" id="KW-1185">Reference proteome</keyword>
<protein>
    <recommendedName>
        <fullName evidence="4">Protein-glutamine gamma-glutamyltransferase-like C-terminal domain-containing protein</fullName>
    </recommendedName>
</protein>
<feature type="transmembrane region" description="Helical" evidence="2">
    <location>
        <begin position="77"/>
        <end position="98"/>
    </location>
</feature>
<dbReference type="RefSeq" id="WP_203898352.1">
    <property type="nucleotide sequence ID" value="NZ_BOPF01000004.1"/>
</dbReference>
<feature type="signal peptide" evidence="3">
    <location>
        <begin position="1"/>
        <end position="22"/>
    </location>
</feature>
<reference evidence="5" key="1">
    <citation type="submission" date="2021-01" db="EMBL/GenBank/DDBJ databases">
        <title>Whole genome shotgun sequence of Virgisporangium aliadipatigenens NBRC 105644.</title>
        <authorList>
            <person name="Komaki H."/>
            <person name="Tamura T."/>
        </authorList>
    </citation>
    <scope>NUCLEOTIDE SEQUENCE</scope>
    <source>
        <strain evidence="5">NBRC 105644</strain>
    </source>
</reference>
<accession>A0A8J3YII7</accession>
<evidence type="ECO:0000256" key="2">
    <source>
        <dbReference type="SAM" id="Phobius"/>
    </source>
</evidence>
<keyword evidence="3" id="KW-0732">Signal</keyword>
<dbReference type="InterPro" id="IPR025403">
    <property type="entry name" value="TgpA-like_C"/>
</dbReference>
<sequence>MRRWLPLLAVAALLAAALFAAAYSEPQFDVRDLPGTEQSQPPPAVSPGAEPSFLTPPSAAPEPQTIQIEIPGWVNGVLGVACALVTALLLGYLLWFVLRDTIQAKGRPIRVEPGAPPPPAVHAEVAAAVDAGLAALADGDSDARAAVIACWVRMEQAASEAGTPREPSDAPGDYVIRLLSTQAVSRDVLDRFAWVYRQARYSIGPVDDRMRQTAISALRQLRAELTGPAVSASAQ</sequence>
<evidence type="ECO:0000313" key="6">
    <source>
        <dbReference type="Proteomes" id="UP000619260"/>
    </source>
</evidence>
<dbReference type="EMBL" id="BOPF01000004">
    <property type="protein sequence ID" value="GIJ44823.1"/>
    <property type="molecule type" value="Genomic_DNA"/>
</dbReference>
<evidence type="ECO:0000256" key="1">
    <source>
        <dbReference type="SAM" id="MobiDB-lite"/>
    </source>
</evidence>
<feature type="region of interest" description="Disordered" evidence="1">
    <location>
        <begin position="31"/>
        <end position="60"/>
    </location>
</feature>
<feature type="chain" id="PRO_5035156481" description="Protein-glutamine gamma-glutamyltransferase-like C-terminal domain-containing protein" evidence="3">
    <location>
        <begin position="23"/>
        <end position="235"/>
    </location>
</feature>
<keyword evidence="2" id="KW-0812">Transmembrane</keyword>
<dbReference type="Pfam" id="PF13559">
    <property type="entry name" value="DUF4129"/>
    <property type="match status" value="1"/>
</dbReference>
<evidence type="ECO:0000256" key="3">
    <source>
        <dbReference type="SAM" id="SignalP"/>
    </source>
</evidence>
<organism evidence="5 6">
    <name type="scientific">Virgisporangium aliadipatigenens</name>
    <dbReference type="NCBI Taxonomy" id="741659"/>
    <lineage>
        <taxon>Bacteria</taxon>
        <taxon>Bacillati</taxon>
        <taxon>Actinomycetota</taxon>
        <taxon>Actinomycetes</taxon>
        <taxon>Micromonosporales</taxon>
        <taxon>Micromonosporaceae</taxon>
        <taxon>Virgisporangium</taxon>
    </lineage>
</organism>